<dbReference type="Proteomes" id="UP000661280">
    <property type="component" value="Chromosome 2"/>
</dbReference>
<dbReference type="VEuPathDB" id="FungiDB:ASPFODRAFT_55267"/>
<evidence type="ECO:0000313" key="4">
    <source>
        <dbReference type="Proteomes" id="UP000075230"/>
    </source>
</evidence>
<dbReference type="AlphaFoldDB" id="A0A146G170"/>
<dbReference type="KEGG" id="aluc:AKAW2_21549S"/>
<dbReference type="EMBL" id="BCWF01000044">
    <property type="protein sequence ID" value="GAT31426.1"/>
    <property type="molecule type" value="Genomic_DNA"/>
</dbReference>
<feature type="region of interest" description="Disordered" evidence="1">
    <location>
        <begin position="1"/>
        <end position="75"/>
    </location>
</feature>
<reference evidence="3 4" key="1">
    <citation type="journal article" date="2016" name="DNA Res.">
        <title>Genome sequence of Aspergillus luchuensis NBRC 4314.</title>
        <authorList>
            <person name="Yamada O."/>
            <person name="Machida M."/>
            <person name="Hosoyama A."/>
            <person name="Goto M."/>
            <person name="Takahashi T."/>
            <person name="Futagami T."/>
            <person name="Yamagata Y."/>
            <person name="Takeuchi M."/>
            <person name="Kobayashi T."/>
            <person name="Koike H."/>
            <person name="Abe K."/>
            <person name="Asai K."/>
            <person name="Arita M."/>
            <person name="Fujita N."/>
            <person name="Fukuda K."/>
            <person name="Higa K."/>
            <person name="Horikawa H."/>
            <person name="Ishikawa T."/>
            <person name="Jinno K."/>
            <person name="Kato Y."/>
            <person name="Kirimura K."/>
            <person name="Mizutani O."/>
            <person name="Nakasone K."/>
            <person name="Sano M."/>
            <person name="Shiraishi Y."/>
            <person name="Tsukahara M."/>
            <person name="Gomi K."/>
        </authorList>
    </citation>
    <scope>NUCLEOTIDE SEQUENCE [LARGE SCALE GENOMIC DNA]</scope>
    <source>
        <strain evidence="3 4">RIB 2604</strain>
    </source>
</reference>
<evidence type="ECO:0000313" key="2">
    <source>
        <dbReference type="EMBL" id="BCR96609.1"/>
    </source>
</evidence>
<dbReference type="Proteomes" id="UP000075230">
    <property type="component" value="Unassembled WGS sequence"/>
</dbReference>
<reference evidence="2" key="3">
    <citation type="submission" date="2021-01" db="EMBL/GenBank/DDBJ databases">
        <authorList>
            <consortium name="Aspergillus luchuensis mut. kawachii IFO 4304 genome sequencing consortium"/>
            <person name="Kazuki M."/>
            <person name="Futagami T."/>
        </authorList>
    </citation>
    <scope>NUCLEOTIDE SEQUENCE</scope>
    <source>
        <strain evidence="2">IFO 4308</strain>
    </source>
</reference>
<evidence type="ECO:0000256" key="1">
    <source>
        <dbReference type="SAM" id="MobiDB-lite"/>
    </source>
</evidence>
<keyword evidence="5" id="KW-1185">Reference proteome</keyword>
<dbReference type="OrthoDB" id="4156714at2759"/>
<reference evidence="2" key="4">
    <citation type="submission" date="2021-02" db="EMBL/GenBank/DDBJ databases">
        <title>Aspergillus luchuensis mut. kawachii IFO 4304 genome sequence.</title>
        <authorList>
            <person name="Mori K."/>
            <person name="Kadooka C."/>
            <person name="Goto M."/>
            <person name="Futagami T."/>
        </authorList>
    </citation>
    <scope>NUCLEOTIDE SEQUENCE</scope>
    <source>
        <strain evidence="2">IFO 4308</strain>
    </source>
</reference>
<feature type="compositionally biased region" description="Low complexity" evidence="1">
    <location>
        <begin position="1"/>
        <end position="15"/>
    </location>
</feature>
<protein>
    <submittedName>
        <fullName evidence="3">Similar to An02g00700</fullName>
    </submittedName>
</protein>
<evidence type="ECO:0000313" key="5">
    <source>
        <dbReference type="Proteomes" id="UP000661280"/>
    </source>
</evidence>
<accession>A0A146G170</accession>
<feature type="compositionally biased region" description="Polar residues" evidence="1">
    <location>
        <begin position="16"/>
        <end position="31"/>
    </location>
</feature>
<dbReference type="EMBL" id="AP024426">
    <property type="protein sequence ID" value="BCR96609.1"/>
    <property type="molecule type" value="Genomic_DNA"/>
</dbReference>
<sequence length="494" mass="55978">MVCTRAQYRARQQAQENFSSSNFDGLSQEISSPKAPRTLESAEMPRNIETPGGTKTPETTKMPPITDVPDEHGTPANAEAREELEMPEDTEISIPRTARQELDDQLHPLYSYDFLTRDQYQARVRSAERLLNTGSEGWDMEPPQIRQRYQRLRIRLTSWILYFVNNDVGSLPSAKTNLIIASLEGYCVKKDWTILQEQLPATVHKRLGTLFAEALINKFIMEKIFSNPFWYLDGKLDLADQGEDECFPTKLHYLYQRFFKSESYFLTQRLQPSGNNKRTDWLIRQRMSTQMATISFGQENANRLTARAPFLVDEILASEPLSLLLRGPLTKDEALEQRNHLISIFEQASTVMLTCEAYLGGHFAIQLLPELGPLYDCESDYMTFLDYDPESSSDKSTMDGREIILVVRQGIVYSHMVPNIASDYDSISTIVEKATVVLAEQTSTNEKAKGLEGDPGIEAADNDEGRVDPEALKQTHLGNTASGRGHVMVIKAWE</sequence>
<organism evidence="3 4">
    <name type="scientific">Aspergillus kawachii</name>
    <name type="common">White koji mold</name>
    <name type="synonym">Aspergillus awamori var. kawachi</name>
    <dbReference type="NCBI Taxonomy" id="1069201"/>
    <lineage>
        <taxon>Eukaryota</taxon>
        <taxon>Fungi</taxon>
        <taxon>Dikarya</taxon>
        <taxon>Ascomycota</taxon>
        <taxon>Pezizomycotina</taxon>
        <taxon>Eurotiomycetes</taxon>
        <taxon>Eurotiomycetidae</taxon>
        <taxon>Eurotiales</taxon>
        <taxon>Aspergillaceae</taxon>
        <taxon>Aspergillus</taxon>
        <taxon>Aspergillus subgen. Circumdati</taxon>
    </lineage>
</organism>
<dbReference type="GeneID" id="64957934"/>
<evidence type="ECO:0000313" key="3">
    <source>
        <dbReference type="EMBL" id="GAT31426.1"/>
    </source>
</evidence>
<name>A0A146G170_ASPKA</name>
<proteinExistence type="predicted"/>
<dbReference type="RefSeq" id="XP_041540375.1">
    <property type="nucleotide sequence ID" value="XM_041686385.1"/>
</dbReference>
<reference evidence="4" key="2">
    <citation type="submission" date="2016-02" db="EMBL/GenBank/DDBJ databases">
        <title>Genome sequencing of Aspergillus luchuensis NBRC 4314.</title>
        <authorList>
            <person name="Yamada O."/>
        </authorList>
    </citation>
    <scope>NUCLEOTIDE SEQUENCE [LARGE SCALE GENOMIC DNA]</scope>
    <source>
        <strain evidence="4">RIB 2604</strain>
    </source>
</reference>
<gene>
    <name evidence="2" type="ORF">AKAW2_21549S</name>
    <name evidence="3" type="ORF">RIB2604_04500220</name>
</gene>
<feature type="compositionally biased region" description="Low complexity" evidence="1">
    <location>
        <begin position="48"/>
        <end position="65"/>
    </location>
</feature>